<feature type="region of interest" description="Disordered" evidence="1">
    <location>
        <begin position="1"/>
        <end position="23"/>
    </location>
</feature>
<dbReference type="KEGG" id="dpp:DICPUDRAFT_71595"/>
<evidence type="ECO:0000256" key="1">
    <source>
        <dbReference type="SAM" id="MobiDB-lite"/>
    </source>
</evidence>
<protein>
    <submittedName>
        <fullName evidence="2">Uncharacterized protein</fullName>
    </submittedName>
</protein>
<sequence length="83" mass="9056">VSHGPWTLKPTESKSDIPSSPESQTLVKIEADGEGFFKISSAATEEETHMFKNSTEFSRDFGGCKITIRNVGGTTITISTTFR</sequence>
<reference evidence="3" key="1">
    <citation type="journal article" date="2011" name="Genome Biol.">
        <title>Comparative genomics of the social amoebae Dictyostelium discoideum and Dictyostelium purpureum.</title>
        <authorList>
            <consortium name="US DOE Joint Genome Institute (JGI-PGF)"/>
            <person name="Sucgang R."/>
            <person name="Kuo A."/>
            <person name="Tian X."/>
            <person name="Salerno W."/>
            <person name="Parikh A."/>
            <person name="Feasley C.L."/>
            <person name="Dalin E."/>
            <person name="Tu H."/>
            <person name="Huang E."/>
            <person name="Barry K."/>
            <person name="Lindquist E."/>
            <person name="Shapiro H."/>
            <person name="Bruce D."/>
            <person name="Schmutz J."/>
            <person name="Salamov A."/>
            <person name="Fey P."/>
            <person name="Gaudet P."/>
            <person name="Anjard C."/>
            <person name="Babu M.M."/>
            <person name="Basu S."/>
            <person name="Bushmanova Y."/>
            <person name="van der Wel H."/>
            <person name="Katoh-Kurasawa M."/>
            <person name="Dinh C."/>
            <person name="Coutinho P.M."/>
            <person name="Saito T."/>
            <person name="Elias M."/>
            <person name="Schaap P."/>
            <person name="Kay R.R."/>
            <person name="Henrissat B."/>
            <person name="Eichinger L."/>
            <person name="Rivero F."/>
            <person name="Putnam N.H."/>
            <person name="West C.M."/>
            <person name="Loomis W.F."/>
            <person name="Chisholm R.L."/>
            <person name="Shaulsky G."/>
            <person name="Strassmann J.E."/>
            <person name="Queller D.C."/>
            <person name="Kuspa A."/>
            <person name="Grigoriev I.V."/>
        </authorList>
    </citation>
    <scope>NUCLEOTIDE SEQUENCE [LARGE SCALE GENOMIC DNA]</scope>
    <source>
        <strain evidence="3">QSDP1</strain>
    </source>
</reference>
<keyword evidence="3" id="KW-1185">Reference proteome</keyword>
<dbReference type="RefSeq" id="XP_003284274.1">
    <property type="nucleotide sequence ID" value="XM_003284226.1"/>
</dbReference>
<accession>F0ZA23</accession>
<dbReference type="VEuPathDB" id="AmoebaDB:DICPUDRAFT_71595"/>
<dbReference type="GeneID" id="10510153"/>
<feature type="non-terminal residue" evidence="2">
    <location>
        <position position="83"/>
    </location>
</feature>
<proteinExistence type="predicted"/>
<evidence type="ECO:0000313" key="3">
    <source>
        <dbReference type="Proteomes" id="UP000001064"/>
    </source>
</evidence>
<dbReference type="Proteomes" id="UP000001064">
    <property type="component" value="Unassembled WGS sequence"/>
</dbReference>
<dbReference type="EMBL" id="GL870961">
    <property type="protein sequence ID" value="EGC39247.1"/>
    <property type="molecule type" value="Genomic_DNA"/>
</dbReference>
<organism evidence="2 3">
    <name type="scientific">Dictyostelium purpureum</name>
    <name type="common">Slime mold</name>
    <dbReference type="NCBI Taxonomy" id="5786"/>
    <lineage>
        <taxon>Eukaryota</taxon>
        <taxon>Amoebozoa</taxon>
        <taxon>Evosea</taxon>
        <taxon>Eumycetozoa</taxon>
        <taxon>Dictyostelia</taxon>
        <taxon>Dictyosteliales</taxon>
        <taxon>Dictyosteliaceae</taxon>
        <taxon>Dictyostelium</taxon>
    </lineage>
</organism>
<gene>
    <name evidence="2" type="ORF">DICPUDRAFT_71595</name>
</gene>
<dbReference type="InParanoid" id="F0ZA23"/>
<evidence type="ECO:0000313" key="2">
    <source>
        <dbReference type="EMBL" id="EGC39247.1"/>
    </source>
</evidence>
<dbReference type="AlphaFoldDB" id="F0ZA23"/>
<name>F0ZA23_DICPU</name>